<comment type="caution">
    <text evidence="1">The sequence shown here is derived from an EMBL/GenBank/DDBJ whole genome shotgun (WGS) entry which is preliminary data.</text>
</comment>
<organism evidence="1 2">
    <name type="scientific">Sessilibacter corallicola</name>
    <dbReference type="NCBI Taxonomy" id="2904075"/>
    <lineage>
        <taxon>Bacteria</taxon>
        <taxon>Pseudomonadati</taxon>
        <taxon>Pseudomonadota</taxon>
        <taxon>Gammaproteobacteria</taxon>
        <taxon>Cellvibrionales</taxon>
        <taxon>Cellvibrionaceae</taxon>
        <taxon>Sessilibacter</taxon>
    </lineage>
</organism>
<evidence type="ECO:0000313" key="2">
    <source>
        <dbReference type="Proteomes" id="UP001465153"/>
    </source>
</evidence>
<dbReference type="EMBL" id="BAABWN010000003">
    <property type="protein sequence ID" value="GAA6167227.1"/>
    <property type="molecule type" value="Genomic_DNA"/>
</dbReference>
<gene>
    <name evidence="1" type="ORF">NBRC116591_10370</name>
</gene>
<dbReference type="Proteomes" id="UP001465153">
    <property type="component" value="Unassembled WGS sequence"/>
</dbReference>
<proteinExistence type="predicted"/>
<name>A0ABQ0A6F1_9GAMM</name>
<dbReference type="RefSeq" id="WP_353301934.1">
    <property type="nucleotide sequence ID" value="NZ_BAABWN010000003.1"/>
</dbReference>
<protein>
    <submittedName>
        <fullName evidence="1">Uncharacterized protein</fullName>
    </submittedName>
</protein>
<evidence type="ECO:0000313" key="1">
    <source>
        <dbReference type="EMBL" id="GAA6167227.1"/>
    </source>
</evidence>
<keyword evidence="2" id="KW-1185">Reference proteome</keyword>
<sequence>MEQAPEASSGWLAALKDEHIRHAMRAIHYHPEKMDGDFIGRGLWDVTLWVFSKVYRNRRQQRKSLFDRMENEAQIINLELTTSQI</sequence>
<reference evidence="1 2" key="1">
    <citation type="submission" date="2024-04" db="EMBL/GenBank/DDBJ databases">
        <title>Draft genome sequence of Sessilibacter corallicola NBRC 116591.</title>
        <authorList>
            <person name="Miyakawa T."/>
            <person name="Kusuya Y."/>
            <person name="Miura T."/>
        </authorList>
    </citation>
    <scope>NUCLEOTIDE SEQUENCE [LARGE SCALE GENOMIC DNA]</scope>
    <source>
        <strain evidence="1 2">KU-00831-HH</strain>
    </source>
</reference>
<accession>A0ABQ0A6F1</accession>